<comment type="function">
    <text evidence="6">Has oligopeptidase activity and degrades a variety of small bioactive peptides.</text>
</comment>
<dbReference type="PANTHER" id="PTHR11804">
    <property type="entry name" value="PROTEASE M3 THIMET OLIGOPEPTIDASE-RELATED"/>
    <property type="match status" value="1"/>
</dbReference>
<reference evidence="9 10" key="1">
    <citation type="journal article" date="2022" name="Int. J. Syst. Evol. Microbiol.">
        <title>Apilactobacillus apisilvae sp. nov., Nicolia spurrieriana gen. nov. sp. nov., Bombilactobacillus folatiphilus sp. nov. and Bombilactobacillus thymidiniphilus sp. nov., four new lactic acid bacterial isolates from stingless bees Tetragonula carbonaria and Austroplebeia australis.</title>
        <authorList>
            <person name="Oliphant S.A."/>
            <person name="Watson-Haigh N.S."/>
            <person name="Sumby K.M."/>
            <person name="Gardner J."/>
            <person name="Groom S."/>
            <person name="Jiranek V."/>
        </authorList>
    </citation>
    <scope>NUCLEOTIDE SEQUENCE [LARGE SCALE GENOMIC DNA]</scope>
    <source>
        <strain evidence="9 10">SG4_A1</strain>
    </source>
</reference>
<dbReference type="EMBL" id="CP093365">
    <property type="protein sequence ID" value="UQS83082.1"/>
    <property type="molecule type" value="Genomic_DNA"/>
</dbReference>
<dbReference type="Pfam" id="PF01432">
    <property type="entry name" value="Peptidase_M3"/>
    <property type="match status" value="1"/>
</dbReference>
<evidence type="ECO:0000259" key="8">
    <source>
        <dbReference type="Pfam" id="PF08439"/>
    </source>
</evidence>
<dbReference type="Gene3D" id="1.10.1370.20">
    <property type="entry name" value="Oligoendopeptidase f, C-terminal domain"/>
    <property type="match status" value="1"/>
</dbReference>
<keyword evidence="1 6" id="KW-0645">Protease</keyword>
<proteinExistence type="inferred from homology"/>
<sequence length="599" mass="68115">MDEVQQLPLRSEVPVELTWDTTKVFADDVDFEKALLQVQEHTAQIGELAGTLIDSASQLAQEITAVLQLYRQLEKVYVYASLKSDQDTKNNHYQGYQAQADALVAQVSSATAFLEPAILNIDTETLQQYLQEPQLQIYQHFIAQITNKRDHVLNAEQEALLAGASDIFNTGSNVFNVLTNADLQFPEIQDVQGHSVQLSDSVYGILLESSAPEVRKQAFAALYQVYGQFKNTLASSLAGEVKKNNYYAKVHHYASARQAALAQNQIPPVVYDTLITEVNDHLDLLHRYVKLRKKVLRLPELHMYDLYTPLVGEAPIKYTLAQAKQTAKQALQPLGVDYLQRVQEIFEHRYIDVVENQGKRSGAYSGGSYDTPPYILLNWQDNLDNLYTLVHETGHSVHSWYTRNTQPYVYGDYPIFLAEIASTTNENLLTEYLLQTQSDPHIRAYVLNYYLDGFKGTVFRQTQFAEFEHFIHQADAQGKPLTAEFMSQYYGDLNACYYGIDVVNDPQIALEWARIPHFYMNYYVYQYATGFAAASALSQNLVHNNAVAQIKYLDYLKAGSSKYPLEIMNAAGVDMTKPDYLRQAFAVFEQRLEELEKLL</sequence>
<evidence type="ECO:0000256" key="2">
    <source>
        <dbReference type="ARBA" id="ARBA00022723"/>
    </source>
</evidence>
<dbReference type="Pfam" id="PF08439">
    <property type="entry name" value="Peptidase_M3_N"/>
    <property type="match status" value="1"/>
</dbReference>
<dbReference type="InterPro" id="IPR045090">
    <property type="entry name" value="Pept_M3A_M3B"/>
</dbReference>
<dbReference type="PANTHER" id="PTHR11804:SF84">
    <property type="entry name" value="SACCHAROLYSIN"/>
    <property type="match status" value="1"/>
</dbReference>
<gene>
    <name evidence="9" type="primary">pepF</name>
    <name evidence="9" type="ORF">MOO47_04660</name>
</gene>
<evidence type="ECO:0000313" key="10">
    <source>
        <dbReference type="Proteomes" id="UP000831947"/>
    </source>
</evidence>
<feature type="domain" description="Peptidase M3A/M3B catalytic" evidence="7">
    <location>
        <begin position="206"/>
        <end position="586"/>
    </location>
</feature>
<evidence type="ECO:0000313" key="9">
    <source>
        <dbReference type="EMBL" id="UQS83082.1"/>
    </source>
</evidence>
<dbReference type="InterPro" id="IPR004438">
    <property type="entry name" value="Peptidase_M3B"/>
</dbReference>
<dbReference type="Gene3D" id="1.20.140.70">
    <property type="entry name" value="Oligopeptidase f, N-terminal domain"/>
    <property type="match status" value="1"/>
</dbReference>
<keyword evidence="3 6" id="KW-0378">Hydrolase</keyword>
<evidence type="ECO:0000256" key="5">
    <source>
        <dbReference type="ARBA" id="ARBA00023049"/>
    </source>
</evidence>
<dbReference type="InterPro" id="IPR042088">
    <property type="entry name" value="OligoPept_F_C"/>
</dbReference>
<keyword evidence="10" id="KW-1185">Reference proteome</keyword>
<dbReference type="NCBIfam" id="TIGR00181">
    <property type="entry name" value="pepF"/>
    <property type="match status" value="1"/>
</dbReference>
<name>A0ABY4PCT0_9LACO</name>
<protein>
    <recommendedName>
        <fullName evidence="6">Oligopeptidase F</fullName>
        <ecNumber evidence="6">3.4.24.-</ecNumber>
    </recommendedName>
</protein>
<dbReference type="SUPFAM" id="SSF55486">
    <property type="entry name" value="Metalloproteases ('zincins'), catalytic domain"/>
    <property type="match status" value="1"/>
</dbReference>
<dbReference type="RefSeq" id="WP_249512309.1">
    <property type="nucleotide sequence ID" value="NZ_CP093365.1"/>
</dbReference>
<keyword evidence="4 6" id="KW-0862">Zinc</keyword>
<comment type="similarity">
    <text evidence="6">Belongs to the peptidase M3B family.</text>
</comment>
<accession>A0ABY4PCT0</accession>
<dbReference type="EC" id="3.4.24.-" evidence="6"/>
<evidence type="ECO:0000256" key="3">
    <source>
        <dbReference type="ARBA" id="ARBA00022801"/>
    </source>
</evidence>
<keyword evidence="5 6" id="KW-0482">Metalloprotease</keyword>
<dbReference type="InterPro" id="IPR001567">
    <property type="entry name" value="Pept_M3A_M3B_dom"/>
</dbReference>
<dbReference type="InterPro" id="IPR013647">
    <property type="entry name" value="OligopepF_N_dom"/>
</dbReference>
<organism evidence="9 10">
    <name type="scientific">Bombilactobacillus thymidiniphilus</name>
    <dbReference type="NCBI Taxonomy" id="2923363"/>
    <lineage>
        <taxon>Bacteria</taxon>
        <taxon>Bacillati</taxon>
        <taxon>Bacillota</taxon>
        <taxon>Bacilli</taxon>
        <taxon>Lactobacillales</taxon>
        <taxon>Lactobacillaceae</taxon>
        <taxon>Bombilactobacillus</taxon>
    </lineage>
</organism>
<evidence type="ECO:0000256" key="4">
    <source>
        <dbReference type="ARBA" id="ARBA00022833"/>
    </source>
</evidence>
<evidence type="ECO:0000256" key="6">
    <source>
        <dbReference type="RuleBase" id="RU368091"/>
    </source>
</evidence>
<feature type="domain" description="Oligopeptidase F N-terminal" evidence="8">
    <location>
        <begin position="118"/>
        <end position="185"/>
    </location>
</feature>
<evidence type="ECO:0000256" key="1">
    <source>
        <dbReference type="ARBA" id="ARBA00022670"/>
    </source>
</evidence>
<keyword evidence="2 6" id="KW-0479">Metal-binding</keyword>
<dbReference type="CDD" id="cd09608">
    <property type="entry name" value="M3B_PepF"/>
    <property type="match status" value="1"/>
</dbReference>
<evidence type="ECO:0000259" key="7">
    <source>
        <dbReference type="Pfam" id="PF01432"/>
    </source>
</evidence>
<comment type="cofactor">
    <cofactor evidence="6">
        <name>Zn(2+)</name>
        <dbReference type="ChEBI" id="CHEBI:29105"/>
    </cofactor>
    <text evidence="6">Binds 1 zinc ion.</text>
</comment>
<dbReference type="Proteomes" id="UP000831947">
    <property type="component" value="Chromosome"/>
</dbReference>
<dbReference type="Gene3D" id="1.10.287.830">
    <property type="entry name" value="putative peptidase helix hairpin domain like"/>
    <property type="match status" value="1"/>
</dbReference>